<protein>
    <submittedName>
        <fullName evidence="2">Meiosis specific protein SPO22</fullName>
    </submittedName>
</protein>
<dbReference type="STRING" id="401625.A0A0P1BCI0"/>
<dbReference type="PANTHER" id="PTHR40375">
    <property type="entry name" value="SPORULATION-SPECIFIC PROTEIN 22"/>
    <property type="match status" value="1"/>
</dbReference>
<dbReference type="PANTHER" id="PTHR40375:SF2">
    <property type="entry name" value="SPORULATION-SPECIFIC PROTEIN 22"/>
    <property type="match status" value="1"/>
</dbReference>
<dbReference type="Proteomes" id="UP000054845">
    <property type="component" value="Unassembled WGS sequence"/>
</dbReference>
<dbReference type="InterPro" id="IPR039057">
    <property type="entry name" value="Spo22/ZIP4"/>
</dbReference>
<keyword evidence="1" id="KW-0469">Meiosis</keyword>
<evidence type="ECO:0000313" key="2">
    <source>
        <dbReference type="EMBL" id="CEH13798.1"/>
    </source>
</evidence>
<keyword evidence="3" id="KW-1185">Reference proteome</keyword>
<dbReference type="OrthoDB" id="65716at2759"/>
<dbReference type="GO" id="GO:0051321">
    <property type="term" value="P:meiotic cell cycle"/>
    <property type="evidence" value="ECO:0007669"/>
    <property type="project" value="UniProtKB-KW"/>
</dbReference>
<evidence type="ECO:0000256" key="1">
    <source>
        <dbReference type="ARBA" id="ARBA00023254"/>
    </source>
</evidence>
<accession>A0A0P1BCI0</accession>
<dbReference type="InterPro" id="IPR013940">
    <property type="entry name" value="Spo22/ZIP4/TEX11"/>
</dbReference>
<organism evidence="2 3">
    <name type="scientific">Ceraceosorus bombacis</name>
    <dbReference type="NCBI Taxonomy" id="401625"/>
    <lineage>
        <taxon>Eukaryota</taxon>
        <taxon>Fungi</taxon>
        <taxon>Dikarya</taxon>
        <taxon>Basidiomycota</taxon>
        <taxon>Ustilaginomycotina</taxon>
        <taxon>Exobasidiomycetes</taxon>
        <taxon>Ceraceosorales</taxon>
        <taxon>Ceraceosoraceae</taxon>
        <taxon>Ceraceosorus</taxon>
    </lineage>
</organism>
<name>A0A0P1BCI0_9BASI</name>
<proteinExistence type="predicted"/>
<dbReference type="EMBL" id="CCYA01000230">
    <property type="protein sequence ID" value="CEH13798.1"/>
    <property type="molecule type" value="Genomic_DNA"/>
</dbReference>
<sequence length="770" mass="85845">MELCRQLDVTGCELWNATVTSQFLERGRDNKGLVSFLASTRTSACLLMELGLRDVDELETRSRLLGCYGKTASSLCKVDELDQAKELSRRAAQLDDALSKRLKEPPGAVGETLSKSDREAGVSYSLAQFDIALVDNADELATAAIDRAEEYCGTDRALSGQVATACLSRGTSHLRAFLSKPVPPQADLARRAIFWLQRATRILEAGQESDITRPLLIRCLRKLARAHCAFARIDTKDFRAAEAALKEVSDMYNEQAPHEFDTRLALLHVEVLQLRSASELELLPLYKKLFQHMKWTEETVNRTLILLRPLDQARALHSNVFSTLINAAASKPSERGSFVGRILFTFLVSCRQETDLDYFENMLNVVAADDEIRMDQADTMALMILIWRRGDTLSRGRKPQLQEASRAYGLGTHRAFFHEPGTVAKSIRKVALCQLELNNPQSAMDILANCPASVANDASNHFVAFICAMRLGSKEMALQAFDALVCASNFLNQMLPMVIQEAQQAGFTRILLRAMSETAIRARNDAEFSRSLDLTLLGRTIIKAHLPTSDQNFGLHDAEQLLLSFKSSLAIFQAGLEGRDSNSKLPEECEWVAKTAYNTAIQLADSVDPGLITQLFDIASELTKEDHKRAEQVQLTVELAMWEAHVRTHNYSGVQSSLQAMTQIPVAEAAAEMLWRSPETPKEMLMRAVNKVIGLMAETSDPARYLRWIRALVSLHLEGNGPPEVEVLEAFQSAVAYVIEAQRRNSQTPPRDEILWLLATAWDCGMTLWQ</sequence>
<reference evidence="2 3" key="1">
    <citation type="submission" date="2014-09" db="EMBL/GenBank/DDBJ databases">
        <authorList>
            <person name="Magalhaes I.L.F."/>
            <person name="Oliveira U."/>
            <person name="Santos F.R."/>
            <person name="Vidigal T.H.D.A."/>
            <person name="Brescovit A.D."/>
            <person name="Santos A.J."/>
        </authorList>
    </citation>
    <scope>NUCLEOTIDE SEQUENCE [LARGE SCALE GENOMIC DNA]</scope>
</reference>
<dbReference type="AlphaFoldDB" id="A0A0P1BCI0"/>
<evidence type="ECO:0000313" key="3">
    <source>
        <dbReference type="Proteomes" id="UP000054845"/>
    </source>
</evidence>
<dbReference type="GO" id="GO:0090173">
    <property type="term" value="P:regulation of synaptonemal complex assembly"/>
    <property type="evidence" value="ECO:0007669"/>
    <property type="project" value="InterPro"/>
</dbReference>
<dbReference type="Pfam" id="PF08631">
    <property type="entry name" value="SPO22"/>
    <property type="match status" value="1"/>
</dbReference>